<proteinExistence type="predicted"/>
<dbReference type="AlphaFoldDB" id="A0A2V3W804"/>
<keyword evidence="1" id="KW-0464">Manganese</keyword>
<comment type="caution">
    <text evidence="3">The sequence shown here is derived from an EMBL/GenBank/DDBJ whole genome shotgun (WGS) entry which is preliminary data.</text>
</comment>
<feature type="binding site" evidence="1">
    <location>
        <position position="366"/>
    </location>
    <ligand>
        <name>Mn(2+)</name>
        <dbReference type="ChEBI" id="CHEBI:29035"/>
        <label>2</label>
    </ligand>
</feature>
<reference evidence="3 4" key="1">
    <citation type="submission" date="2018-05" db="EMBL/GenBank/DDBJ databases">
        <title>Genomic Encyclopedia of Type Strains, Phase IV (KMG-IV): sequencing the most valuable type-strain genomes for metagenomic binning, comparative biology and taxonomic classification.</title>
        <authorList>
            <person name="Goeker M."/>
        </authorList>
    </citation>
    <scope>NUCLEOTIDE SEQUENCE [LARGE SCALE GENOMIC DNA]</scope>
    <source>
        <strain evidence="3 4">DSM 28556</strain>
    </source>
</reference>
<keyword evidence="1" id="KW-0479">Metal-binding</keyword>
<dbReference type="PANTHER" id="PTHR11014">
    <property type="entry name" value="PEPTIDASE M20 FAMILY MEMBER"/>
    <property type="match status" value="1"/>
</dbReference>
<evidence type="ECO:0000256" key="1">
    <source>
        <dbReference type="PIRSR" id="PIRSR005962-1"/>
    </source>
</evidence>
<dbReference type="InterPro" id="IPR036264">
    <property type="entry name" value="Bact_exopeptidase_dim_dom"/>
</dbReference>
<dbReference type="PANTHER" id="PTHR11014:SF63">
    <property type="entry name" value="METALLOPEPTIDASE, PUTATIVE (AFU_ORTHOLOGUE AFUA_6G09600)-RELATED"/>
    <property type="match status" value="1"/>
</dbReference>
<protein>
    <submittedName>
        <fullName evidence="3">Amidohydrolase</fullName>
    </submittedName>
</protein>
<dbReference type="SUPFAM" id="SSF55031">
    <property type="entry name" value="Bacterial exopeptidase dimerisation domain"/>
    <property type="match status" value="1"/>
</dbReference>
<dbReference type="PIRSF" id="PIRSF005962">
    <property type="entry name" value="Pept_M20D_amidohydro"/>
    <property type="match status" value="1"/>
</dbReference>
<dbReference type="InterPro" id="IPR017439">
    <property type="entry name" value="Amidohydrolase"/>
</dbReference>
<dbReference type="InterPro" id="IPR011650">
    <property type="entry name" value="Peptidase_M20_dimer"/>
</dbReference>
<evidence type="ECO:0000313" key="3">
    <source>
        <dbReference type="EMBL" id="PXW90252.1"/>
    </source>
</evidence>
<feature type="binding site" evidence="1">
    <location>
        <position position="165"/>
    </location>
    <ligand>
        <name>Mn(2+)</name>
        <dbReference type="ChEBI" id="CHEBI:29035"/>
        <label>2</label>
    </ligand>
</feature>
<evidence type="ECO:0000313" key="4">
    <source>
        <dbReference type="Proteomes" id="UP000247978"/>
    </source>
</evidence>
<organism evidence="3 4">
    <name type="scientific">Pseudogracilibacillus auburnensis</name>
    <dbReference type="NCBI Taxonomy" id="1494959"/>
    <lineage>
        <taxon>Bacteria</taxon>
        <taxon>Bacillati</taxon>
        <taxon>Bacillota</taxon>
        <taxon>Bacilli</taxon>
        <taxon>Bacillales</taxon>
        <taxon>Bacillaceae</taxon>
        <taxon>Pseudogracilibacillus</taxon>
    </lineage>
</organism>
<keyword evidence="4" id="KW-1185">Reference proteome</keyword>
<evidence type="ECO:0000259" key="2">
    <source>
        <dbReference type="Pfam" id="PF07687"/>
    </source>
</evidence>
<dbReference type="InterPro" id="IPR002933">
    <property type="entry name" value="Peptidase_M20"/>
</dbReference>
<dbReference type="Gene3D" id="3.30.70.360">
    <property type="match status" value="1"/>
</dbReference>
<dbReference type="EMBL" id="QJJQ01000001">
    <property type="protein sequence ID" value="PXW90252.1"/>
    <property type="molecule type" value="Genomic_DNA"/>
</dbReference>
<comment type="cofactor">
    <cofactor evidence="1">
        <name>Mn(2+)</name>
        <dbReference type="ChEBI" id="CHEBI:29035"/>
    </cofactor>
    <text evidence="1">The Mn(2+) ion enhances activity.</text>
</comment>
<dbReference type="NCBIfam" id="TIGR01891">
    <property type="entry name" value="amidohydrolases"/>
    <property type="match status" value="1"/>
</dbReference>
<dbReference type="Pfam" id="PF01546">
    <property type="entry name" value="Peptidase_M20"/>
    <property type="match status" value="1"/>
</dbReference>
<keyword evidence="3" id="KW-0378">Hydrolase</keyword>
<feature type="binding site" evidence="1">
    <location>
        <position position="105"/>
    </location>
    <ligand>
        <name>Mn(2+)</name>
        <dbReference type="ChEBI" id="CHEBI:29035"/>
        <label>2</label>
    </ligand>
</feature>
<feature type="domain" description="Peptidase M20 dimerisation" evidence="2">
    <location>
        <begin position="185"/>
        <end position="286"/>
    </location>
</feature>
<gene>
    <name evidence="3" type="ORF">DFR56_101163</name>
</gene>
<feature type="binding site" evidence="1">
    <location>
        <position position="107"/>
    </location>
    <ligand>
        <name>Mn(2+)</name>
        <dbReference type="ChEBI" id="CHEBI:29035"/>
        <label>2</label>
    </ligand>
</feature>
<dbReference type="OrthoDB" id="2985724at2"/>
<name>A0A2V3W804_9BACI</name>
<feature type="binding site" evidence="1">
    <location>
        <position position="141"/>
    </location>
    <ligand>
        <name>Mn(2+)</name>
        <dbReference type="ChEBI" id="CHEBI:29035"/>
        <label>2</label>
    </ligand>
</feature>
<dbReference type="SUPFAM" id="SSF53187">
    <property type="entry name" value="Zn-dependent exopeptidases"/>
    <property type="match status" value="1"/>
</dbReference>
<dbReference type="Gene3D" id="3.40.630.10">
    <property type="entry name" value="Zn peptidases"/>
    <property type="match status" value="1"/>
</dbReference>
<dbReference type="Pfam" id="PF07687">
    <property type="entry name" value="M20_dimer"/>
    <property type="match status" value="1"/>
</dbReference>
<dbReference type="RefSeq" id="WP_158525450.1">
    <property type="nucleotide sequence ID" value="NZ_JBHUHB010000001.1"/>
</dbReference>
<dbReference type="Proteomes" id="UP000247978">
    <property type="component" value="Unassembled WGS sequence"/>
</dbReference>
<accession>A0A2V3W804</accession>
<dbReference type="GO" id="GO:0046872">
    <property type="term" value="F:metal ion binding"/>
    <property type="evidence" value="ECO:0007669"/>
    <property type="project" value="UniProtKB-KW"/>
</dbReference>
<sequence length="423" mass="47433">MAVAHLAKEVEDYMIKIRRDIHMYPEVSMEEKRTIKLVTKELETMGIHYEVIPYGGVIGLIEGEKHGKSIILRSDLDALPMKESGKNMKFPKKVVSKKNHAAHMCGHDAHIAMLLGTAKILSTHKNMLKGRVILAFEQGEEDSKGIYRMIKRLVDIGADGVWGIHVKNDIPTGKISVDPGPRMAGMLPFHVLIEGESGHGSRPDLAISPIDCFNDFYNDLQAMRLRKLNPFEAITYSIGSIHSGHSANVIPDTLTFSGTARFLHKEQGQQAVEEFTRLLAAATKKHHCAYELLDNLFPINLFVYNDEKCSEIAKNSIRTALGENVLTPYYAWMASEPFAFYQKYFPGVFAFVGIKNKEKGTGAEHHNAHFDIDEGALTYGVAATVQYTVDFLQFEGNIPYDKEARGVTQLFHDLHFNIDDPNE</sequence>
<dbReference type="GO" id="GO:0016787">
    <property type="term" value="F:hydrolase activity"/>
    <property type="evidence" value="ECO:0007669"/>
    <property type="project" value="UniProtKB-KW"/>
</dbReference>